<evidence type="ECO:0000256" key="1">
    <source>
        <dbReference type="ARBA" id="ARBA00010688"/>
    </source>
</evidence>
<evidence type="ECO:0000313" key="5">
    <source>
        <dbReference type="EMBL" id="MBO8450981.1"/>
    </source>
</evidence>
<sequence length="366" mass="39306">MNFYALESPRSRCDVSLLEVQVSGKSTFITFGEIMLRLKSPERQRLFQHPLLVSSFGGAEANVAVSLALLGLKSRFITAVPENTVGEACVRELRKYGVDTSAVRRVRNSRLGIYFLEPGADQRPSVVIYDREGSAVSQASPEDFGFPAQMQDACWLHLSGITPAVSGNLADCARTAAREARKAGASVSLDLNFRKKLWNYGKKAQEVMPSLAELADVVIANETDIQNSLGIGTGDGKAVQTPEGYLDLASRVKARFPQVSVVAVTVRESLSADRNRWSAVLCGKSGSWVSRCYEIADIVDRVGAGDAFAAALIYGLTQFQGDEKRALDFAAAASCLKHSVEGDFNLSTAAEIAALCAGDGAGEILR</sequence>
<organism evidence="5 6">
    <name type="scientific">Candidatus Avitreponema avistercoris</name>
    <dbReference type="NCBI Taxonomy" id="2840705"/>
    <lineage>
        <taxon>Bacteria</taxon>
        <taxon>Pseudomonadati</taxon>
        <taxon>Spirochaetota</taxon>
        <taxon>Spirochaetia</taxon>
        <taxon>Spirochaetales</taxon>
        <taxon>Candidatus Avitreponema</taxon>
    </lineage>
</organism>
<name>A0A9D9EMT4_9SPIR</name>
<dbReference type="Gene3D" id="3.40.1190.20">
    <property type="match status" value="1"/>
</dbReference>
<reference evidence="5" key="1">
    <citation type="submission" date="2020-10" db="EMBL/GenBank/DDBJ databases">
        <authorList>
            <person name="Gilroy R."/>
        </authorList>
    </citation>
    <scope>NUCLEOTIDE SEQUENCE</scope>
    <source>
        <strain evidence="5">B3-4054</strain>
    </source>
</reference>
<dbReference type="InterPro" id="IPR011611">
    <property type="entry name" value="PfkB_dom"/>
</dbReference>
<evidence type="ECO:0000256" key="2">
    <source>
        <dbReference type="ARBA" id="ARBA00022679"/>
    </source>
</evidence>
<protein>
    <submittedName>
        <fullName evidence="5">Sugar kinase</fullName>
    </submittedName>
</protein>
<keyword evidence="3 5" id="KW-0418">Kinase</keyword>
<dbReference type="InterPro" id="IPR029056">
    <property type="entry name" value="Ribokinase-like"/>
</dbReference>
<gene>
    <name evidence="5" type="ORF">IAA96_07745</name>
</gene>
<dbReference type="InterPro" id="IPR052700">
    <property type="entry name" value="Carb_kinase_PfkB-like"/>
</dbReference>
<dbReference type="Pfam" id="PF00294">
    <property type="entry name" value="PfkB"/>
    <property type="match status" value="1"/>
</dbReference>
<dbReference type="Proteomes" id="UP000823616">
    <property type="component" value="Unassembled WGS sequence"/>
</dbReference>
<evidence type="ECO:0000256" key="3">
    <source>
        <dbReference type="ARBA" id="ARBA00022777"/>
    </source>
</evidence>
<reference evidence="5" key="2">
    <citation type="journal article" date="2021" name="PeerJ">
        <title>Extensive microbial diversity within the chicken gut microbiome revealed by metagenomics and culture.</title>
        <authorList>
            <person name="Gilroy R."/>
            <person name="Ravi A."/>
            <person name="Getino M."/>
            <person name="Pursley I."/>
            <person name="Horton D.L."/>
            <person name="Alikhan N.F."/>
            <person name="Baker D."/>
            <person name="Gharbi K."/>
            <person name="Hall N."/>
            <person name="Watson M."/>
            <person name="Adriaenssens E.M."/>
            <person name="Foster-Nyarko E."/>
            <person name="Jarju S."/>
            <person name="Secka A."/>
            <person name="Antonio M."/>
            <person name="Oren A."/>
            <person name="Chaudhuri R.R."/>
            <person name="La Ragione R."/>
            <person name="Hildebrand F."/>
            <person name="Pallen M.J."/>
        </authorList>
    </citation>
    <scope>NUCLEOTIDE SEQUENCE</scope>
    <source>
        <strain evidence="5">B3-4054</strain>
    </source>
</reference>
<dbReference type="GO" id="GO:0016301">
    <property type="term" value="F:kinase activity"/>
    <property type="evidence" value="ECO:0007669"/>
    <property type="project" value="UniProtKB-KW"/>
</dbReference>
<evidence type="ECO:0000259" key="4">
    <source>
        <dbReference type="Pfam" id="PF00294"/>
    </source>
</evidence>
<dbReference type="EMBL" id="JADIMS010000144">
    <property type="protein sequence ID" value="MBO8450981.1"/>
    <property type="molecule type" value="Genomic_DNA"/>
</dbReference>
<dbReference type="PANTHER" id="PTHR43320:SF2">
    <property type="entry name" value="2-DEHYDRO-3-DEOXYGLUCONOKINASE_2-DEHYDRO-3-DEOXYGALACTONOKINASE"/>
    <property type="match status" value="1"/>
</dbReference>
<dbReference type="AlphaFoldDB" id="A0A9D9EMT4"/>
<proteinExistence type="inferred from homology"/>
<dbReference type="SUPFAM" id="SSF53613">
    <property type="entry name" value="Ribokinase-like"/>
    <property type="match status" value="1"/>
</dbReference>
<dbReference type="PANTHER" id="PTHR43320">
    <property type="entry name" value="SUGAR KINASE"/>
    <property type="match status" value="1"/>
</dbReference>
<keyword evidence="2" id="KW-0808">Transferase</keyword>
<accession>A0A9D9EMT4</accession>
<evidence type="ECO:0000313" key="6">
    <source>
        <dbReference type="Proteomes" id="UP000823616"/>
    </source>
</evidence>
<comment type="similarity">
    <text evidence="1">Belongs to the carbohydrate kinase PfkB family.</text>
</comment>
<feature type="domain" description="Carbohydrate kinase PfkB" evidence="4">
    <location>
        <begin position="30"/>
        <end position="342"/>
    </location>
</feature>
<dbReference type="CDD" id="cd01166">
    <property type="entry name" value="KdgK"/>
    <property type="match status" value="1"/>
</dbReference>
<comment type="caution">
    <text evidence="5">The sequence shown here is derived from an EMBL/GenBank/DDBJ whole genome shotgun (WGS) entry which is preliminary data.</text>
</comment>